<organism evidence="1 2">
    <name type="scientific">Archangium minus</name>
    <dbReference type="NCBI Taxonomy" id="83450"/>
    <lineage>
        <taxon>Bacteria</taxon>
        <taxon>Pseudomonadati</taxon>
        <taxon>Myxococcota</taxon>
        <taxon>Myxococcia</taxon>
        <taxon>Myxococcales</taxon>
        <taxon>Cystobacterineae</taxon>
        <taxon>Archangiaceae</taxon>
        <taxon>Archangium</taxon>
    </lineage>
</organism>
<dbReference type="Pfam" id="PF09536">
    <property type="entry name" value="DUF2378"/>
    <property type="match status" value="1"/>
</dbReference>
<keyword evidence="2" id="KW-1185">Reference proteome</keyword>
<dbReference type="InterPro" id="IPR011751">
    <property type="entry name" value="Mxa_paralog_2265"/>
</dbReference>
<dbReference type="EMBL" id="CP043494">
    <property type="protein sequence ID" value="WNG49682.1"/>
    <property type="molecule type" value="Genomic_DNA"/>
</dbReference>
<accession>A0ABY9X2Q9</accession>
<dbReference type="NCBIfam" id="TIGR02265">
    <property type="entry name" value="Mxa_TIGR02265"/>
    <property type="match status" value="1"/>
</dbReference>
<dbReference type="Proteomes" id="UP001611383">
    <property type="component" value="Chromosome"/>
</dbReference>
<proteinExistence type="predicted"/>
<name>A0ABY9X2Q9_9BACT</name>
<evidence type="ECO:0000313" key="2">
    <source>
        <dbReference type="Proteomes" id="UP001611383"/>
    </source>
</evidence>
<gene>
    <name evidence="1" type="ORF">F0U60_40360</name>
</gene>
<protein>
    <submittedName>
        <fullName evidence="1">DUF2378 family protein</fullName>
    </submittedName>
</protein>
<evidence type="ECO:0000313" key="1">
    <source>
        <dbReference type="EMBL" id="WNG49682.1"/>
    </source>
</evidence>
<reference evidence="1 2" key="1">
    <citation type="submission" date="2019-08" db="EMBL/GenBank/DDBJ databases">
        <title>Archangium and Cystobacter genomes.</title>
        <authorList>
            <person name="Chen I.-C.K."/>
            <person name="Wielgoss S."/>
        </authorList>
    </citation>
    <scope>NUCLEOTIDE SEQUENCE [LARGE SCALE GENOMIC DNA]</scope>
    <source>
        <strain evidence="1 2">Cbm 6</strain>
    </source>
</reference>
<sequence>MTAAPIPAPGLEQLLTLATPADTCRGMFFNGLFEAVLALGGEEARRKCFVAAGEKRFVDFFSYPVTDLLKAVFTAAELLGPTQGGRDAVLRLLGRRATEDFLQSTVGKTMVALAGDDPQRLLASFPNSFRVSLSYGERTVERLGEKEARMKVRRDFMPLEYNLGVLTAAMDRSTARELVVEGHRLAPLDVDYHFRWS</sequence>
<dbReference type="RefSeq" id="WP_395807870.1">
    <property type="nucleotide sequence ID" value="NZ_CP043494.1"/>
</dbReference>